<dbReference type="InterPro" id="IPR013325">
    <property type="entry name" value="RNA_pol_sigma_r2"/>
</dbReference>
<dbReference type="NCBIfam" id="TIGR02937">
    <property type="entry name" value="sigma70-ECF"/>
    <property type="match status" value="1"/>
</dbReference>
<evidence type="ECO:0000259" key="5">
    <source>
        <dbReference type="SMART" id="SM00421"/>
    </source>
</evidence>
<reference evidence="7" key="1">
    <citation type="journal article" date="2019" name="Int. J. Syst. Evol. Microbiol.">
        <title>The Global Catalogue of Microorganisms (GCM) 10K type strain sequencing project: providing services to taxonomists for standard genome sequencing and annotation.</title>
        <authorList>
            <consortium name="The Broad Institute Genomics Platform"/>
            <consortium name="The Broad Institute Genome Sequencing Center for Infectious Disease"/>
            <person name="Wu L."/>
            <person name="Ma J."/>
        </authorList>
    </citation>
    <scope>NUCLEOTIDE SEQUENCE [LARGE SCALE GENOMIC DNA]</scope>
    <source>
        <strain evidence="7">JCM 17111</strain>
    </source>
</reference>
<dbReference type="SUPFAM" id="SSF88659">
    <property type="entry name" value="Sigma3 and sigma4 domains of RNA polymerase sigma factors"/>
    <property type="match status" value="1"/>
</dbReference>
<sequence>MMDSKILSDKKLMERIKHSDHKAFELLYDRFWEEMYVKAYAILKDKSKSKDIVQEVWISIWEKRHKIENNNIQGYLFTALRFRIYNEFRNSKNKEALIDDFINSLKTNDVSNNIDNDINLKETQEILYASIEKLPKKCKEVFRLSRFEGLKNSEIAKKLDISQRTVETHISNALKILKNDAALNLAIFIAIFLKT</sequence>
<dbReference type="Pfam" id="PF08281">
    <property type="entry name" value="Sigma70_r4_2"/>
    <property type="match status" value="1"/>
</dbReference>
<dbReference type="PANTHER" id="PTHR43133">
    <property type="entry name" value="RNA POLYMERASE ECF-TYPE SIGMA FACTO"/>
    <property type="match status" value="1"/>
</dbReference>
<dbReference type="SMART" id="SM00421">
    <property type="entry name" value="HTH_LUXR"/>
    <property type="match status" value="1"/>
</dbReference>
<dbReference type="PANTHER" id="PTHR43133:SF46">
    <property type="entry name" value="RNA POLYMERASE SIGMA-70 FACTOR ECF SUBFAMILY"/>
    <property type="match status" value="1"/>
</dbReference>
<dbReference type="Pfam" id="PF04542">
    <property type="entry name" value="Sigma70_r2"/>
    <property type="match status" value="1"/>
</dbReference>
<evidence type="ECO:0000256" key="1">
    <source>
        <dbReference type="ARBA" id="ARBA00010641"/>
    </source>
</evidence>
<feature type="domain" description="HTH luxR-type" evidence="5">
    <location>
        <begin position="131"/>
        <end position="189"/>
    </location>
</feature>
<accession>A0ABP6YBT5</accession>
<dbReference type="Gene3D" id="1.10.1740.10">
    <property type="match status" value="1"/>
</dbReference>
<protein>
    <submittedName>
        <fullName evidence="6">RNA polymerase sigma-70 factor</fullName>
    </submittedName>
</protein>
<dbReference type="SUPFAM" id="SSF88946">
    <property type="entry name" value="Sigma2 domain of RNA polymerase sigma factors"/>
    <property type="match status" value="1"/>
</dbReference>
<evidence type="ECO:0000313" key="6">
    <source>
        <dbReference type="EMBL" id="GAA3580628.1"/>
    </source>
</evidence>
<dbReference type="InterPro" id="IPR036388">
    <property type="entry name" value="WH-like_DNA-bd_sf"/>
</dbReference>
<keyword evidence="3" id="KW-0731">Sigma factor</keyword>
<dbReference type="InterPro" id="IPR000792">
    <property type="entry name" value="Tscrpt_reg_LuxR_C"/>
</dbReference>
<keyword evidence="4" id="KW-0804">Transcription</keyword>
<evidence type="ECO:0000313" key="7">
    <source>
        <dbReference type="Proteomes" id="UP001500954"/>
    </source>
</evidence>
<comment type="similarity">
    <text evidence="1">Belongs to the sigma-70 factor family. ECF subfamily.</text>
</comment>
<dbReference type="InterPro" id="IPR014327">
    <property type="entry name" value="RNA_pol_sigma70_bacteroid"/>
</dbReference>
<dbReference type="EMBL" id="BAABCY010000085">
    <property type="protein sequence ID" value="GAA3580628.1"/>
    <property type="molecule type" value="Genomic_DNA"/>
</dbReference>
<dbReference type="Proteomes" id="UP001500954">
    <property type="component" value="Unassembled WGS sequence"/>
</dbReference>
<dbReference type="InterPro" id="IPR013324">
    <property type="entry name" value="RNA_pol_sigma_r3/r4-like"/>
</dbReference>
<dbReference type="NCBIfam" id="TIGR02985">
    <property type="entry name" value="Sig70_bacteroi1"/>
    <property type="match status" value="1"/>
</dbReference>
<gene>
    <name evidence="6" type="ORF">GCM10022395_31390</name>
</gene>
<dbReference type="InterPro" id="IPR014284">
    <property type="entry name" value="RNA_pol_sigma-70_dom"/>
</dbReference>
<name>A0ABP6YBT5_9FLAO</name>
<evidence type="ECO:0000256" key="3">
    <source>
        <dbReference type="ARBA" id="ARBA00023082"/>
    </source>
</evidence>
<keyword evidence="7" id="KW-1185">Reference proteome</keyword>
<evidence type="ECO:0000256" key="2">
    <source>
        <dbReference type="ARBA" id="ARBA00023015"/>
    </source>
</evidence>
<comment type="caution">
    <text evidence="6">The sequence shown here is derived from an EMBL/GenBank/DDBJ whole genome shotgun (WGS) entry which is preliminary data.</text>
</comment>
<organism evidence="6 7">
    <name type="scientific">Snuella lapsa</name>
    <dbReference type="NCBI Taxonomy" id="870481"/>
    <lineage>
        <taxon>Bacteria</taxon>
        <taxon>Pseudomonadati</taxon>
        <taxon>Bacteroidota</taxon>
        <taxon>Flavobacteriia</taxon>
        <taxon>Flavobacteriales</taxon>
        <taxon>Flavobacteriaceae</taxon>
        <taxon>Snuella</taxon>
    </lineage>
</organism>
<dbReference type="InterPro" id="IPR013249">
    <property type="entry name" value="RNA_pol_sigma70_r4_t2"/>
</dbReference>
<keyword evidence="2" id="KW-0805">Transcription regulation</keyword>
<evidence type="ECO:0000256" key="4">
    <source>
        <dbReference type="ARBA" id="ARBA00023163"/>
    </source>
</evidence>
<dbReference type="PRINTS" id="PR00038">
    <property type="entry name" value="HTHLUXR"/>
</dbReference>
<dbReference type="InterPro" id="IPR007627">
    <property type="entry name" value="RNA_pol_sigma70_r2"/>
</dbReference>
<proteinExistence type="inferred from homology"/>
<dbReference type="InterPro" id="IPR039425">
    <property type="entry name" value="RNA_pol_sigma-70-like"/>
</dbReference>
<dbReference type="Gene3D" id="1.10.10.10">
    <property type="entry name" value="Winged helix-like DNA-binding domain superfamily/Winged helix DNA-binding domain"/>
    <property type="match status" value="1"/>
</dbReference>